<keyword evidence="9" id="KW-1185">Reference proteome</keyword>
<evidence type="ECO:0000313" key="8">
    <source>
        <dbReference type="EMBL" id="OMH40749.1"/>
    </source>
</evidence>
<dbReference type="GO" id="GO:0033177">
    <property type="term" value="C:proton-transporting two-sector ATPase complex, proton-transporting domain"/>
    <property type="evidence" value="ECO:0007669"/>
    <property type="project" value="InterPro"/>
</dbReference>
<comment type="caution">
    <text evidence="8">The sequence shown here is derived from an EMBL/GenBank/DDBJ whole genome shotgun (WGS) entry which is preliminary data.</text>
</comment>
<keyword evidence="3 5" id="KW-1133">Transmembrane helix</keyword>
<evidence type="ECO:0000256" key="5">
    <source>
        <dbReference type="SAM" id="Phobius"/>
    </source>
</evidence>
<evidence type="ECO:0000256" key="6">
    <source>
        <dbReference type="SAM" id="SignalP"/>
    </source>
</evidence>
<sequence>MRKTALRTLLLVMFPAIALAGDAMWAYLSAAISVACSTIAAGAAVGLVGSAAMGAIGEKPEISGKAIVFLGLAEGIAIYGLIIAILILGKVG</sequence>
<dbReference type="InterPro" id="IPR035921">
    <property type="entry name" value="F/V-ATP_Csub_sf"/>
</dbReference>
<dbReference type="AlphaFoldDB" id="A0A1R1MLW6"/>
<gene>
    <name evidence="8" type="ORF">BLW93_03485</name>
</gene>
<dbReference type="Proteomes" id="UP000187408">
    <property type="component" value="Unassembled WGS sequence"/>
</dbReference>
<feature type="domain" description="V-ATPase proteolipid subunit C-like" evidence="7">
    <location>
        <begin position="28"/>
        <end position="87"/>
    </location>
</feature>
<protein>
    <submittedName>
        <fullName evidence="8">F0F1 ATP synthase subunit C</fullName>
    </submittedName>
</protein>
<name>A0A1R1MLW6_9BACT</name>
<dbReference type="SUPFAM" id="SSF81333">
    <property type="entry name" value="F1F0 ATP synthase subunit C"/>
    <property type="match status" value="1"/>
</dbReference>
<evidence type="ECO:0000256" key="2">
    <source>
        <dbReference type="ARBA" id="ARBA00022692"/>
    </source>
</evidence>
<evidence type="ECO:0000313" key="9">
    <source>
        <dbReference type="Proteomes" id="UP000187408"/>
    </source>
</evidence>
<keyword evidence="2 5" id="KW-0812">Transmembrane</keyword>
<dbReference type="Pfam" id="PF00137">
    <property type="entry name" value="ATP-synt_C"/>
    <property type="match status" value="1"/>
</dbReference>
<feature type="transmembrane region" description="Helical" evidence="5">
    <location>
        <begin position="30"/>
        <end position="55"/>
    </location>
</feature>
<evidence type="ECO:0000259" key="7">
    <source>
        <dbReference type="Pfam" id="PF00137"/>
    </source>
</evidence>
<dbReference type="Gene3D" id="1.20.120.610">
    <property type="entry name" value="lithium bound rotor ring of v- atpase"/>
    <property type="match status" value="1"/>
</dbReference>
<dbReference type="OrthoDB" id="9924631at2"/>
<feature type="chain" id="PRO_5013203980" evidence="6">
    <location>
        <begin position="21"/>
        <end position="92"/>
    </location>
</feature>
<evidence type="ECO:0000256" key="3">
    <source>
        <dbReference type="ARBA" id="ARBA00022989"/>
    </source>
</evidence>
<organism evidence="8 9">
    <name type="scientific">Desulfurobacterium indicum</name>
    <dbReference type="NCBI Taxonomy" id="1914305"/>
    <lineage>
        <taxon>Bacteria</taxon>
        <taxon>Pseudomonadati</taxon>
        <taxon>Aquificota</taxon>
        <taxon>Aquificia</taxon>
        <taxon>Desulfurobacteriales</taxon>
        <taxon>Desulfurobacteriaceae</taxon>
        <taxon>Desulfurobacterium</taxon>
    </lineage>
</organism>
<reference evidence="8 9" key="1">
    <citation type="submission" date="2016-10" db="EMBL/GenBank/DDBJ databases">
        <title>Genome sequence of a sulfur-reducing bacterium Desulfurobacterium indicum K6013.</title>
        <authorList>
            <person name="Cao J."/>
            <person name="Shao Z."/>
            <person name="Alain K."/>
            <person name="Jebbar M."/>
        </authorList>
    </citation>
    <scope>NUCLEOTIDE SEQUENCE [LARGE SCALE GENOMIC DNA]</scope>
    <source>
        <strain evidence="8 9">K6013</strain>
    </source>
</reference>
<keyword evidence="4 5" id="KW-0472">Membrane</keyword>
<keyword evidence="6" id="KW-0732">Signal</keyword>
<dbReference type="RefSeq" id="WP_076712727.1">
    <property type="nucleotide sequence ID" value="NZ_MOEN01000009.1"/>
</dbReference>
<dbReference type="CDD" id="cd18120">
    <property type="entry name" value="ATP-synt_Vo_Ao_c"/>
    <property type="match status" value="1"/>
</dbReference>
<evidence type="ECO:0000256" key="1">
    <source>
        <dbReference type="ARBA" id="ARBA00004141"/>
    </source>
</evidence>
<feature type="signal peptide" evidence="6">
    <location>
        <begin position="1"/>
        <end position="20"/>
    </location>
</feature>
<feature type="transmembrane region" description="Helical" evidence="5">
    <location>
        <begin position="67"/>
        <end position="89"/>
    </location>
</feature>
<comment type="subcellular location">
    <subcellularLocation>
        <location evidence="1">Membrane</location>
        <topology evidence="1">Multi-pass membrane protein</topology>
    </subcellularLocation>
</comment>
<dbReference type="InterPro" id="IPR002379">
    <property type="entry name" value="ATPase_proteolipid_c-like_dom"/>
</dbReference>
<dbReference type="GO" id="GO:0015078">
    <property type="term" value="F:proton transmembrane transporter activity"/>
    <property type="evidence" value="ECO:0007669"/>
    <property type="project" value="InterPro"/>
</dbReference>
<proteinExistence type="predicted"/>
<dbReference type="EMBL" id="MOEN01000009">
    <property type="protein sequence ID" value="OMH40749.1"/>
    <property type="molecule type" value="Genomic_DNA"/>
</dbReference>
<dbReference type="STRING" id="1914305.BLW93_03485"/>
<accession>A0A1R1MLW6</accession>
<evidence type="ECO:0000256" key="4">
    <source>
        <dbReference type="ARBA" id="ARBA00023136"/>
    </source>
</evidence>